<evidence type="ECO:0000256" key="1">
    <source>
        <dbReference type="SAM" id="SignalP"/>
    </source>
</evidence>
<reference evidence="3 4" key="1">
    <citation type="submission" date="2017-11" db="EMBL/GenBank/DDBJ databases">
        <title>Genome-resolved metagenomics identifies genetic mobility, metabolic interactions, and unexpected diversity in perchlorate-reducing communities.</title>
        <authorList>
            <person name="Barnum T.P."/>
            <person name="Figueroa I.A."/>
            <person name="Carlstrom C.I."/>
            <person name="Lucas L.N."/>
            <person name="Engelbrektson A.L."/>
            <person name="Coates J.D."/>
        </authorList>
    </citation>
    <scope>NUCLEOTIDE SEQUENCE [LARGE SCALE GENOMIC DNA]</scope>
    <source>
        <strain evidence="3">BM706</strain>
    </source>
</reference>
<feature type="domain" description="Peptidase M28" evidence="2">
    <location>
        <begin position="213"/>
        <end position="401"/>
    </location>
</feature>
<dbReference type="Proteomes" id="UP000234857">
    <property type="component" value="Unassembled WGS sequence"/>
</dbReference>
<proteinExistence type="predicted"/>
<gene>
    <name evidence="3" type="ORF">C0601_04430</name>
</gene>
<sequence length="413" mass="47438">MKKLSILLLVFIFALCSFADGTLFLIKDSNKINSIKEQYPLFLQFGNELIIKGSKDTIKKLKIDNPPSKDFYGELFIMKARDPKASDLLNESTEVIYMYNGFVLFSAKEGYDVLTKDHQTDKIQIRKVEFPEVYSSFREKNQVDFDQNIEDVLDTIDMERVKANLERLVAYKTRYTFTDEYKQCASDMKDLLTEIGYETKIQEFTSWYGKGDNVIAFKQGKTDKKILVVGHLDSTSEKAKTLAPGGDDNGSGSVGVIELAYILKDIDTNLSVEFILFGGEENGLLGSYGYARDNELENIVGVLNMDMIAFYKNTPNTVYIETYEFARDFIYLVADCVKLYNDIETEISFHAFGSDHLPFLKKNIPAVLTIEKEWDLNPHYHKTTDDLRHISFDYMEKFIRMNTAALLEMDKKL</sequence>
<dbReference type="PANTHER" id="PTHR12147:SF26">
    <property type="entry name" value="PEPTIDASE M28 DOMAIN-CONTAINING PROTEIN"/>
    <property type="match status" value="1"/>
</dbReference>
<evidence type="ECO:0000259" key="2">
    <source>
        <dbReference type="Pfam" id="PF04389"/>
    </source>
</evidence>
<keyword evidence="1" id="KW-0732">Signal</keyword>
<dbReference type="InterPro" id="IPR045175">
    <property type="entry name" value="M28_fam"/>
</dbReference>
<dbReference type="Pfam" id="PF04389">
    <property type="entry name" value="Peptidase_M28"/>
    <property type="match status" value="1"/>
</dbReference>
<dbReference type="InterPro" id="IPR018247">
    <property type="entry name" value="EF_Hand_1_Ca_BS"/>
</dbReference>
<accession>A0A2N5ZIP1</accession>
<organism evidence="3 4">
    <name type="scientific">Muiribacterium halophilum</name>
    <dbReference type="NCBI Taxonomy" id="2053465"/>
    <lineage>
        <taxon>Bacteria</taxon>
        <taxon>Candidatus Muiribacteriota</taxon>
        <taxon>Candidatus Muiribacteriia</taxon>
        <taxon>Candidatus Muiribacteriales</taxon>
        <taxon>Candidatus Muiribacteriaceae</taxon>
        <taxon>Candidatus Muiribacterium</taxon>
    </lineage>
</organism>
<dbReference type="InterPro" id="IPR007484">
    <property type="entry name" value="Peptidase_M28"/>
</dbReference>
<feature type="signal peptide" evidence="1">
    <location>
        <begin position="1"/>
        <end position="19"/>
    </location>
</feature>
<evidence type="ECO:0000313" key="3">
    <source>
        <dbReference type="EMBL" id="PLX18491.1"/>
    </source>
</evidence>
<dbReference type="AlphaFoldDB" id="A0A2N5ZIP1"/>
<dbReference type="PROSITE" id="PS00018">
    <property type="entry name" value="EF_HAND_1"/>
    <property type="match status" value="1"/>
</dbReference>
<evidence type="ECO:0000313" key="4">
    <source>
        <dbReference type="Proteomes" id="UP000234857"/>
    </source>
</evidence>
<name>A0A2N5ZIP1_MUIH1</name>
<dbReference type="GO" id="GO:0008235">
    <property type="term" value="F:metalloexopeptidase activity"/>
    <property type="evidence" value="ECO:0007669"/>
    <property type="project" value="InterPro"/>
</dbReference>
<dbReference type="GO" id="GO:0006508">
    <property type="term" value="P:proteolysis"/>
    <property type="evidence" value="ECO:0007669"/>
    <property type="project" value="InterPro"/>
</dbReference>
<protein>
    <recommendedName>
        <fullName evidence="2">Peptidase M28 domain-containing protein</fullName>
    </recommendedName>
</protein>
<comment type="caution">
    <text evidence="3">The sequence shown here is derived from an EMBL/GenBank/DDBJ whole genome shotgun (WGS) entry which is preliminary data.</text>
</comment>
<dbReference type="EMBL" id="PKTG01000061">
    <property type="protein sequence ID" value="PLX18491.1"/>
    <property type="molecule type" value="Genomic_DNA"/>
</dbReference>
<dbReference type="PANTHER" id="PTHR12147">
    <property type="entry name" value="METALLOPEPTIDASE M28 FAMILY MEMBER"/>
    <property type="match status" value="1"/>
</dbReference>
<dbReference type="Gene3D" id="3.40.630.10">
    <property type="entry name" value="Zn peptidases"/>
    <property type="match status" value="1"/>
</dbReference>
<feature type="chain" id="PRO_5014944195" description="Peptidase M28 domain-containing protein" evidence="1">
    <location>
        <begin position="20"/>
        <end position="413"/>
    </location>
</feature>
<dbReference type="SUPFAM" id="SSF53187">
    <property type="entry name" value="Zn-dependent exopeptidases"/>
    <property type="match status" value="1"/>
</dbReference>